<keyword evidence="2" id="KW-1185">Reference proteome</keyword>
<evidence type="ECO:0008006" key="3">
    <source>
        <dbReference type="Google" id="ProtNLM"/>
    </source>
</evidence>
<name>A0ABS3YW83_9BACT</name>
<comment type="caution">
    <text evidence="1">The sequence shown here is derived from an EMBL/GenBank/DDBJ whole genome shotgun (WGS) entry which is preliminary data.</text>
</comment>
<organism evidence="1 2">
    <name type="scientific">Niastella soli</name>
    <dbReference type="NCBI Taxonomy" id="2821487"/>
    <lineage>
        <taxon>Bacteria</taxon>
        <taxon>Pseudomonadati</taxon>
        <taxon>Bacteroidota</taxon>
        <taxon>Chitinophagia</taxon>
        <taxon>Chitinophagales</taxon>
        <taxon>Chitinophagaceae</taxon>
        <taxon>Niastella</taxon>
    </lineage>
</organism>
<protein>
    <recommendedName>
        <fullName evidence="3">Immunity protein 30 domain-containing protein</fullName>
    </recommendedName>
</protein>
<dbReference type="EMBL" id="JAGHKO010000004">
    <property type="protein sequence ID" value="MBO9202148.1"/>
    <property type="molecule type" value="Genomic_DNA"/>
</dbReference>
<reference evidence="1 2" key="1">
    <citation type="submission" date="2021-03" db="EMBL/GenBank/DDBJ databases">
        <title>Assistant Professor.</title>
        <authorList>
            <person name="Huq M.A."/>
        </authorList>
    </citation>
    <scope>NUCLEOTIDE SEQUENCE [LARGE SCALE GENOMIC DNA]</scope>
    <source>
        <strain evidence="1 2">MAH-29</strain>
    </source>
</reference>
<evidence type="ECO:0000313" key="2">
    <source>
        <dbReference type="Proteomes" id="UP000677244"/>
    </source>
</evidence>
<sequence length="162" mass="18527">MKDLKELKDIVVNKPLEQSVVTIDQTMSFVNEVSDILLQGLDASEDRFIYTERISVFFGRYLEKLKSLLEGKDLDLAFWAASLLIHYKINDSLAESVLLDAIEFSDNDDHVSTATVILCRNRNQKVIEVINKRLNSKNPEKKMRDYFIEKINDLTEALGGSV</sequence>
<proteinExistence type="predicted"/>
<dbReference type="RefSeq" id="WP_209140199.1">
    <property type="nucleotide sequence ID" value="NZ_JAGHKO010000004.1"/>
</dbReference>
<dbReference type="Proteomes" id="UP000677244">
    <property type="component" value="Unassembled WGS sequence"/>
</dbReference>
<accession>A0ABS3YW83</accession>
<gene>
    <name evidence="1" type="ORF">J7I42_17820</name>
</gene>
<evidence type="ECO:0000313" key="1">
    <source>
        <dbReference type="EMBL" id="MBO9202148.1"/>
    </source>
</evidence>